<dbReference type="InterPro" id="IPR050905">
    <property type="entry name" value="Plant_NBS-LRR"/>
</dbReference>
<dbReference type="SUPFAM" id="SSF52047">
    <property type="entry name" value="RNI-like"/>
    <property type="match status" value="2"/>
</dbReference>
<dbReference type="Gene3D" id="1.10.8.430">
    <property type="entry name" value="Helical domain of apoptotic protease-activating factors"/>
    <property type="match status" value="2"/>
</dbReference>
<organism evidence="9 10">
    <name type="scientific">Cannabis sativa</name>
    <name type="common">Hemp</name>
    <name type="synonym">Marijuana</name>
    <dbReference type="NCBI Taxonomy" id="3483"/>
    <lineage>
        <taxon>Eukaryota</taxon>
        <taxon>Viridiplantae</taxon>
        <taxon>Streptophyta</taxon>
        <taxon>Embryophyta</taxon>
        <taxon>Tracheophyta</taxon>
        <taxon>Spermatophyta</taxon>
        <taxon>Magnoliopsida</taxon>
        <taxon>eudicotyledons</taxon>
        <taxon>Gunneridae</taxon>
        <taxon>Pentapetalae</taxon>
        <taxon>rosids</taxon>
        <taxon>fabids</taxon>
        <taxon>Rosales</taxon>
        <taxon>Cannabaceae</taxon>
        <taxon>Cannabis</taxon>
    </lineage>
</organism>
<dbReference type="InterPro" id="IPR036388">
    <property type="entry name" value="WH-like_DNA-bd_sf"/>
</dbReference>
<dbReference type="Pfam" id="PF23598">
    <property type="entry name" value="LRR_14"/>
    <property type="match status" value="1"/>
</dbReference>
<feature type="coiled-coil region" evidence="7">
    <location>
        <begin position="1669"/>
        <end position="1717"/>
    </location>
</feature>
<dbReference type="GO" id="GO:0006952">
    <property type="term" value="P:defense response"/>
    <property type="evidence" value="ECO:0007669"/>
    <property type="project" value="UniProtKB-KW"/>
</dbReference>
<dbReference type="InterPro" id="IPR003593">
    <property type="entry name" value="AAA+_ATPase"/>
</dbReference>
<dbReference type="InterPro" id="IPR002182">
    <property type="entry name" value="NB-ARC"/>
</dbReference>
<proteinExistence type="inferred from homology"/>
<evidence type="ECO:0000256" key="5">
    <source>
        <dbReference type="ARBA" id="ARBA00022821"/>
    </source>
</evidence>
<keyword evidence="6" id="KW-0067">ATP-binding</keyword>
<dbReference type="GO" id="GO:0043531">
    <property type="term" value="F:ADP binding"/>
    <property type="evidence" value="ECO:0007669"/>
    <property type="project" value="InterPro"/>
</dbReference>
<dbReference type="SUPFAM" id="SSF52540">
    <property type="entry name" value="P-loop containing nucleoside triphosphate hydrolases"/>
    <property type="match status" value="2"/>
</dbReference>
<dbReference type="PANTHER" id="PTHR33463">
    <property type="entry name" value="NB-ARC DOMAIN-CONTAINING PROTEIN-RELATED"/>
    <property type="match status" value="1"/>
</dbReference>
<dbReference type="InterPro" id="IPR042197">
    <property type="entry name" value="Apaf_helical"/>
</dbReference>
<evidence type="ECO:0000259" key="8">
    <source>
        <dbReference type="SMART" id="SM00382"/>
    </source>
</evidence>
<dbReference type="InterPro" id="IPR032675">
    <property type="entry name" value="LRR_dom_sf"/>
</dbReference>
<dbReference type="InterPro" id="IPR055414">
    <property type="entry name" value="LRR_R13L4/SHOC2-like"/>
</dbReference>
<keyword evidence="4" id="KW-0547">Nucleotide-binding</keyword>
<feature type="coiled-coil region" evidence="7">
    <location>
        <begin position="218"/>
        <end position="266"/>
    </location>
</feature>
<dbReference type="PANTHER" id="PTHR33463:SF198">
    <property type="entry name" value="RPP4C3"/>
    <property type="match status" value="1"/>
</dbReference>
<comment type="caution">
    <text evidence="9">The sequence shown here is derived from an EMBL/GenBank/DDBJ whole genome shotgun (WGS) entry which is preliminary data.</text>
</comment>
<keyword evidence="5" id="KW-0611">Plant defense</keyword>
<feature type="domain" description="AAA+ ATPase" evidence="8">
    <location>
        <begin position="1817"/>
        <end position="1976"/>
    </location>
</feature>
<keyword evidence="3" id="KW-0677">Repeat</keyword>
<dbReference type="Proteomes" id="UP000583929">
    <property type="component" value="Unassembled WGS sequence"/>
</dbReference>
<dbReference type="Pfam" id="PF23247">
    <property type="entry name" value="LRR_RPS2"/>
    <property type="match status" value="5"/>
</dbReference>
<accession>A0A7J6DKZ0</accession>
<reference evidence="9 10" key="1">
    <citation type="journal article" date="2020" name="bioRxiv">
        <title>Sequence and annotation of 42 cannabis genomes reveals extensive copy number variation in cannabinoid synthesis and pathogen resistance genes.</title>
        <authorList>
            <person name="Mckernan K.J."/>
            <person name="Helbert Y."/>
            <person name="Kane L.T."/>
            <person name="Ebling H."/>
            <person name="Zhang L."/>
            <person name="Liu B."/>
            <person name="Eaton Z."/>
            <person name="Mclaughlin S."/>
            <person name="Kingan S."/>
            <person name="Baybayan P."/>
            <person name="Concepcion G."/>
            <person name="Jordan M."/>
            <person name="Riva A."/>
            <person name="Barbazuk W."/>
            <person name="Harkins T."/>
        </authorList>
    </citation>
    <scope>NUCLEOTIDE SEQUENCE [LARGE SCALE GENOMIC DNA]</scope>
    <source>
        <strain evidence="10">cv. Jamaican Lion 4</strain>
        <tissue evidence="9">Leaf</tissue>
    </source>
</reference>
<name>A0A7J6DKZ0_CANSA</name>
<gene>
    <name evidence="9" type="ORF">G4B88_026996</name>
</gene>
<evidence type="ECO:0000256" key="1">
    <source>
        <dbReference type="ARBA" id="ARBA00008894"/>
    </source>
</evidence>
<dbReference type="Gene3D" id="3.80.10.10">
    <property type="entry name" value="Ribonuclease Inhibitor"/>
    <property type="match status" value="7"/>
</dbReference>
<evidence type="ECO:0000256" key="7">
    <source>
        <dbReference type="SAM" id="Coils"/>
    </source>
</evidence>
<evidence type="ECO:0000256" key="3">
    <source>
        <dbReference type="ARBA" id="ARBA00022737"/>
    </source>
</evidence>
<feature type="non-terminal residue" evidence="9">
    <location>
        <position position="3343"/>
    </location>
</feature>
<comment type="similarity">
    <text evidence="1">Belongs to the disease resistance NB-LRR family.</text>
</comment>
<dbReference type="SMART" id="SM00382">
    <property type="entry name" value="AAA"/>
    <property type="match status" value="2"/>
</dbReference>
<dbReference type="Gene3D" id="3.40.50.300">
    <property type="entry name" value="P-loop containing nucleotide triphosphate hydrolases"/>
    <property type="match status" value="2"/>
</dbReference>
<dbReference type="SUPFAM" id="SSF52058">
    <property type="entry name" value="L domain-like"/>
    <property type="match status" value="2"/>
</dbReference>
<evidence type="ECO:0000256" key="2">
    <source>
        <dbReference type="ARBA" id="ARBA00022614"/>
    </source>
</evidence>
<keyword evidence="10" id="KW-1185">Reference proteome</keyword>
<evidence type="ECO:0000313" key="9">
    <source>
        <dbReference type="EMBL" id="KAF4346777.1"/>
    </source>
</evidence>
<evidence type="ECO:0000256" key="6">
    <source>
        <dbReference type="ARBA" id="ARBA00022840"/>
    </source>
</evidence>
<keyword evidence="7" id="KW-0175">Coiled coil</keyword>
<dbReference type="GO" id="GO:0005524">
    <property type="term" value="F:ATP binding"/>
    <property type="evidence" value="ECO:0007669"/>
    <property type="project" value="UniProtKB-KW"/>
</dbReference>
<protein>
    <recommendedName>
        <fullName evidence="8">AAA+ ATPase domain-containing protein</fullName>
    </recommendedName>
</protein>
<dbReference type="EMBL" id="JAATIQ010000913">
    <property type="protein sequence ID" value="KAF4346777.1"/>
    <property type="molecule type" value="Genomic_DNA"/>
</dbReference>
<dbReference type="InterPro" id="IPR027417">
    <property type="entry name" value="P-loop_NTPase"/>
</dbReference>
<dbReference type="PRINTS" id="PR00364">
    <property type="entry name" value="DISEASERSIST"/>
</dbReference>
<keyword evidence="2" id="KW-0433">Leucine-rich repeat</keyword>
<feature type="domain" description="AAA+ ATPase" evidence="8">
    <location>
        <begin position="373"/>
        <end position="507"/>
    </location>
</feature>
<dbReference type="Gene3D" id="1.10.10.10">
    <property type="entry name" value="Winged helix-like DNA-binding domain superfamily/Winged helix DNA-binding domain"/>
    <property type="match status" value="1"/>
</dbReference>
<evidence type="ECO:0000256" key="4">
    <source>
        <dbReference type="ARBA" id="ARBA00022741"/>
    </source>
</evidence>
<sequence length="3343" mass="379211">MTKSTGALSFLGNHEEEAKPLLLLCALHKEDEEIQVEKLMRYSMGWHLLQGIYRVSEIAMSLEDRGHRMMKNIAMCEDERTKASKAISFLDYDNFCNLLPELECPSLKVLLLSSWSSHLESIPSEHVLSEGLFTEKLERYEICIEDENSKKGRVEASSRQDVVPTTLLTGSNIYGSGSGKTKKERRQLCVLTMEFVISIGAKIAEYTVAPVGRQLGYLLCYTRNVEKLKTQAQDLKDAKDRLQHRVEEARNNCQEIEADVKRWLSSFDQISEKVDTFLNHEDHAKAACSCGSLPHLVTRHQLSRKAKKLLIEEVFVLTGKCNFDTISYPPHLHSSSTAIATTTTAAAITKGYESFDSRRVILENIMAAVRDANRSRIGLHGMGGLGKTMLAKEIARQAKEEKLFSTVVITTISQTPNIKEIQQHIAEKLDVTIFSQIESISKRAEVLQQRLKPENRILLILDDIWRELNLEEIGIHDGCKILVTSRYAHVLHNMGMAESDVFLIKALESSEAISLFKKIIGDTKVENNAYYNALAVKIVDECGGLPISISTVAHALKFNMDSLFMWEDALQRLQSSNFTGIGEMRDKVYLSIRLSYDFLGRHEEEAKSLLLLCALHAEDEEIKVEELMRYSIGWNLLQGVRTVSEARNRVNSLVVKLKSHSLLLDGTHKNDEVKMHDVIRDVCIVIAKGDDDHDDHKNIKRMNNITSVASYEEFVIHERHKSSKAISFLDYDDFDNLPQTLECPQLELLLLSTGSNLELIPDEFFEQTRQLKALISNNTYLESLPPSFHLLQNLQTLCLRDSCLKDIAMIGELKNLKVLDVSWSESIERLPKEIGALQRLQVLDLRGCRNLRVIEPNIISNLTQMEELYMPHKFQGWDKIEEGGIRNASLIEIKSLQRLTVLYLSVSSEHVFREELFTEKLERYLISIGGGFSSDFYTNKFSRWLHLNLSQSDQIIHGCGLGSLMKRCKHLSLHRLIDVANIVVGDLSAEGFPSLQSLRLSQMTSLERIICHGCNELPRGFFNELRRVDVWSCGRLKYLFPLCVAKLIHHITIRKCEMMEEIIVSHNIHIDHHSSSLQLRSLELYNLPNLVQFYDCFKLKPTTHSSPALFSETVHFFLLFLSFSFNLPNYIVYLCESTTSVIFAAFLFYVGEVDCVEIKHKKVMARPNYVEDCKAIEDIIRVVKLGEEESIDDDHDRILERIDLFPKLESVTLVRLSGLQRFCSATIPSSCMVFPLLSELIIEDCPKLRTYISSATSNSMPTHVPVDHVLSTQTLFNEKVCFSNYMEHLIVEGVNTKELWPEKTLSSYSYMHNLTSLEVDESCNSLRYMFSFSVAQMFVNLRTLKVSECKAMEDIVVKLGEEETQLQRGFFPKLESLELNGLSALQRFCATDSCMVFPLVSDLIIRGCPELKTFVSSPTIVPIRQVCIDHKEEKQLNPSTQHFLAAEKSTGALSFLGNHEEEAKPLLLLCALHKEDEEIQVEKLMRYSMGWHLLQGIYRVSEIAMSLEDRGHRMMKNIAMCEDERTKASKAISFLDYDNFCNLLPELECPSLKVLLLSSWSSHLESIPSEHVLSEGLFTEKLERYEICIEDENSKKGRVEASSRQDVVPTTLLTGSNIYGSGSGSGSGLDLKERKKGIVCLLTMEFVISIGAKIAEYTVAPLGRQLGYLFRYTTNVSELRTQLEDLNNATQRMERRVNEALNNCHEIEADVQTWQKNAEQISGEATTFLNPQTHAKALCSCGSPHHLVTRHQLSRKANKMSVNVRAVVLKNKEFDSMPISYPRPPEGSSATPAKGYESFDSRGEILKSILAAVGDGNRKRIGLHGMGGIGKTMLAKEIARLAEEEKLFSKVVMTTVSQTPNIKEIQQHIAEKLGLKLEEKDSTGKRAELLRMRLKQDESKILLILDDIWNELDLEAIGIHEECRMLITSRDQQVLLNFMSVAESNVFLIGALESSEAINLFMKIIGDTKTDYINDLALEIVNECGGLPIAIATVAHALKYKKEEAIWKDALRRLKSSGVNDKVYSSIKLSYDFLGSHEEEAKSLLLLCALHKEDEEIQVEDLMRYSMGWRLLQGIYAVSEARNRVNSLVDTLKSHCLLLDGTSTSDEVKMHDVIRDVCIKIAKEDHGHGHMMMNNITSAAMYEEFVFHERHKASKAISFLDYGDFDNLPQKLDCPMLELLLLSSGSYLESIPNDFFEQTRQLKVLCMKRTWIGSLPSSFASLQNLQTLRLRDFSLEDIAVIGELKNLKALDLSYCHSIERLPKEIGALTLLQVLDLRECYKLRVIEANVISNLTQIEELYLPHEFEGWDEIINEEGGVRNGSLIEIKSLQRLTALHLYVPRQHVLPQSLFSEKLERYNISIGVKNSNMYGVITSSKMLRLQLSQLDQIYGSGSGLDLVMKGSEYLSLDGLNCVNNVFHDLHKDGFPRLKELSFGNNDGFHYIINSTHHQAFPSLESLRLSGLRSLESIICHGGNNKLPIGSFNQLREVYVRCCGRLKNLFPLSVAKLLHQITVQECEMIEEIIVREDGDEVGHNIDGDDDHSSSLQLRSLHLEYLPKLVQFYCSNHRAVGESDHSKPLFSETIYYCHLIYTLFIQLLQFIYLQVCFPNLEDLTIKKMDIEMLWPEQLMLSSTSSFYMQNLTSLKVGSCHNLKYLFFSSVAQKFVNLKKIKVEDCEGMEDIIRVVPGEEESTHHHHDQIERIDLLPKLQSVKLHGLSSLQTFCTATNSSLCMVFPLLSKLLIKDCSRMKAQATLSTQEPFFNKKVSFPKLEDLTMMGTNIEKLWPDQLMVSSSSSSSYMQNLTTLELERCDNLKYVFSFSVAQKFVNLQSIRVKDCEAMEDIIRVVDQPGEEETTHHNQMKRIDLFPKLEFLHLHGLSSLQKFSSAEKNCNKMKSLLSSAMARNLVQLESLHVNECVKMEEVIVTDEEYSSSSSSSSSLGGTNIEAIIPFQKLEYLHLWSLPNLKRFCKGDNCIECPLLSKMIVLGCPKLKEFMGDKRASSSSLSCTTTTTDNNVIGEEMDSMVSTPNTQSLFKHNNKVIFPMLKELKSDWSEGIKEIFEMSGNSDSMILFPNLSIVKCRSRDEAIGVPNLKLFLHKYHTIRTLKLCGSFVNISSGGDGELINYTTPSSSLKELFIKDVDMVDDVFGVEPSSHNNNNNNIVLLFPNLKRVKVRGCMRLQSFAPSFMSFPNLKTLQVSTCHGLRYLLSSSTATTLVQLQRMVITDCDEMKEIIINHNGNEEEEEEKDSLIVFQNLKQLELQNLSSLQSFYSGNKVILSFPNLEELYIYRCSRMGRFSDGIVNTSASLLNTIKVDEEIIPVERDDVNATLAKHFNLGLPHLFSHQM</sequence>
<dbReference type="InterPro" id="IPR057135">
    <property type="entry name" value="At4g27190-like_LRR"/>
</dbReference>
<dbReference type="Pfam" id="PF00931">
    <property type="entry name" value="NB-ARC"/>
    <property type="match status" value="2"/>
</dbReference>
<evidence type="ECO:0000313" key="10">
    <source>
        <dbReference type="Proteomes" id="UP000583929"/>
    </source>
</evidence>